<keyword evidence="3" id="KW-1185">Reference proteome</keyword>
<evidence type="ECO:0000313" key="3">
    <source>
        <dbReference type="Proteomes" id="UP000070344"/>
    </source>
</evidence>
<protein>
    <submittedName>
        <fullName evidence="2">Uncharacterized protein</fullName>
    </submittedName>
</protein>
<evidence type="ECO:0000256" key="1">
    <source>
        <dbReference type="SAM" id="MobiDB-lite"/>
    </source>
</evidence>
<feature type="compositionally biased region" description="Basic and acidic residues" evidence="1">
    <location>
        <begin position="1"/>
        <end position="10"/>
    </location>
</feature>
<reference evidence="2 3" key="1">
    <citation type="journal article" date="2016" name="Sci. Rep.">
        <title>Metabolic traits of an uncultured archaeal lineage -MSBL1- from brine pools of the Red Sea.</title>
        <authorList>
            <person name="Mwirichia R."/>
            <person name="Alam I."/>
            <person name="Rashid M."/>
            <person name="Vinu M."/>
            <person name="Ba-Alawi W."/>
            <person name="Anthony Kamau A."/>
            <person name="Kamanda Ngugi D."/>
            <person name="Goker M."/>
            <person name="Klenk H.P."/>
            <person name="Bajic V."/>
            <person name="Stingl U."/>
        </authorList>
    </citation>
    <scope>NUCLEOTIDE SEQUENCE [LARGE SCALE GENOMIC DNA]</scope>
    <source>
        <strain evidence="2">SCGC-AAA259O05</strain>
    </source>
</reference>
<proteinExistence type="predicted"/>
<name>A0A133V250_9EURY</name>
<feature type="compositionally biased region" description="Basic and acidic residues" evidence="1">
    <location>
        <begin position="32"/>
        <end position="53"/>
    </location>
</feature>
<feature type="compositionally biased region" description="Basic and acidic residues" evidence="1">
    <location>
        <begin position="122"/>
        <end position="139"/>
    </location>
</feature>
<feature type="region of interest" description="Disordered" evidence="1">
    <location>
        <begin position="1"/>
        <end position="150"/>
    </location>
</feature>
<dbReference type="EMBL" id="LHXV01000047">
    <property type="protein sequence ID" value="KXB00512.1"/>
    <property type="molecule type" value="Genomic_DNA"/>
</dbReference>
<organism evidence="2 3">
    <name type="scientific">candidate division MSBL1 archaeon SCGC-AAA259O05</name>
    <dbReference type="NCBI Taxonomy" id="1698271"/>
    <lineage>
        <taxon>Archaea</taxon>
        <taxon>Methanobacteriati</taxon>
        <taxon>Methanobacteriota</taxon>
        <taxon>candidate division MSBL1</taxon>
    </lineage>
</organism>
<accession>A0A133V250</accession>
<dbReference type="AlphaFoldDB" id="A0A133V250"/>
<feature type="compositionally biased region" description="Acidic residues" evidence="1">
    <location>
        <begin position="11"/>
        <end position="23"/>
    </location>
</feature>
<dbReference type="Proteomes" id="UP000070344">
    <property type="component" value="Unassembled WGS sequence"/>
</dbReference>
<sequence>MKIKAKRDFEYQGEDLEEGEVYELPDSVAEQAIEKDYAEKAEEGEEKEEKPELEATEEEKDETPEIEKPGEKSAGSEAGDREEEGSWGEMEEKLDEEAPTPPTWNPSEDEAGDLPDPEEVDDLKGTVKDISENVGRNENDVITVETPDGGEQGVWKHIALEGLFEKAEVGDHLAVRFTGTSKSQAGRRYHNYRYELYDENWNHKDSG</sequence>
<feature type="compositionally biased region" description="Acidic residues" evidence="1">
    <location>
        <begin position="107"/>
        <end position="121"/>
    </location>
</feature>
<gene>
    <name evidence="2" type="ORF">AKJ41_04015</name>
</gene>
<evidence type="ECO:0000313" key="2">
    <source>
        <dbReference type="EMBL" id="KXB00512.1"/>
    </source>
</evidence>
<comment type="caution">
    <text evidence="2">The sequence shown here is derived from an EMBL/GenBank/DDBJ whole genome shotgun (WGS) entry which is preliminary data.</text>
</comment>